<dbReference type="PROSITE" id="PS51122">
    <property type="entry name" value="CALPONIN_2"/>
    <property type="match status" value="1"/>
</dbReference>
<dbReference type="PANTHER" id="PTHR47385:SF5">
    <property type="entry name" value="TRANSGELIN"/>
    <property type="match status" value="1"/>
</dbReference>
<reference evidence="3 4" key="1">
    <citation type="submission" date="2016-03" db="EMBL/GenBank/DDBJ databases">
        <title>EvidentialGene: Evidence-directed Construction of Genes on Genomes.</title>
        <authorList>
            <person name="Gilbert D.G."/>
            <person name="Choi J.-H."/>
            <person name="Mockaitis K."/>
            <person name="Colbourne J."/>
            <person name="Pfrender M."/>
        </authorList>
    </citation>
    <scope>NUCLEOTIDE SEQUENCE [LARGE SCALE GENOMIC DNA]</scope>
    <source>
        <strain evidence="3 4">Xinb3</strain>
        <tissue evidence="3">Complete organism</tissue>
    </source>
</reference>
<dbReference type="PROSITE" id="PS01052">
    <property type="entry name" value="CALPONIN_1"/>
    <property type="match status" value="1"/>
</dbReference>
<accession>A0A164I6N6</accession>
<dbReference type="InterPro" id="IPR000557">
    <property type="entry name" value="Calponin_repeat"/>
</dbReference>
<keyword evidence="4" id="KW-1185">Reference proteome</keyword>
<dbReference type="EMBL" id="LRGB01008049">
    <property type="protein sequence ID" value="KZS00938.1"/>
    <property type="molecule type" value="Genomic_DNA"/>
</dbReference>
<proteinExistence type="inferred from homology"/>
<comment type="similarity">
    <text evidence="1">Belongs to the calponin family.</text>
</comment>
<sequence length="153" mass="17109">MGIACCRQFRMFPYFVFLVSFFLLTEGKCRAVPQGLRELRPQIAGPVSSQRSVRTQESLHGGRYHLCPWHKRKTRDGPTIGVKVADENPREFSADQLAESHKIIGLQYGSNKGATQSGMTPYGATRQILPDGIFIIDFLSLPNPVPSTHFCVK</sequence>
<dbReference type="GO" id="GO:0051015">
    <property type="term" value="F:actin filament binding"/>
    <property type="evidence" value="ECO:0007669"/>
    <property type="project" value="TreeGrafter"/>
</dbReference>
<name>A0A164I6N6_9CRUS</name>
<comment type="caution">
    <text evidence="3">The sequence shown here is derived from an EMBL/GenBank/DDBJ whole genome shotgun (WGS) entry which is preliminary data.</text>
</comment>
<dbReference type="GO" id="GO:0007015">
    <property type="term" value="P:actin filament organization"/>
    <property type="evidence" value="ECO:0007669"/>
    <property type="project" value="TreeGrafter"/>
</dbReference>
<dbReference type="PANTHER" id="PTHR47385">
    <property type="entry name" value="CALPONIN"/>
    <property type="match status" value="1"/>
</dbReference>
<dbReference type="Proteomes" id="UP000076858">
    <property type="component" value="Unassembled WGS sequence"/>
</dbReference>
<feature type="signal peptide" evidence="2">
    <location>
        <begin position="1"/>
        <end position="31"/>
    </location>
</feature>
<dbReference type="Pfam" id="PF00402">
    <property type="entry name" value="Calponin"/>
    <property type="match status" value="1"/>
</dbReference>
<protein>
    <submittedName>
        <fullName evidence="3">Putative Transgelin</fullName>
    </submittedName>
</protein>
<dbReference type="STRING" id="35525.A0A164I6N6"/>
<evidence type="ECO:0000256" key="1">
    <source>
        <dbReference type="ARBA" id="ARBA00009631"/>
    </source>
</evidence>
<dbReference type="InterPro" id="IPR050606">
    <property type="entry name" value="Calponin-like"/>
</dbReference>
<evidence type="ECO:0000313" key="3">
    <source>
        <dbReference type="EMBL" id="KZS00938.1"/>
    </source>
</evidence>
<keyword evidence="2" id="KW-0732">Signal</keyword>
<organism evidence="3 4">
    <name type="scientific">Daphnia magna</name>
    <dbReference type="NCBI Taxonomy" id="35525"/>
    <lineage>
        <taxon>Eukaryota</taxon>
        <taxon>Metazoa</taxon>
        <taxon>Ecdysozoa</taxon>
        <taxon>Arthropoda</taxon>
        <taxon>Crustacea</taxon>
        <taxon>Branchiopoda</taxon>
        <taxon>Diplostraca</taxon>
        <taxon>Cladocera</taxon>
        <taxon>Anomopoda</taxon>
        <taxon>Daphniidae</taxon>
        <taxon>Daphnia</taxon>
    </lineage>
</organism>
<evidence type="ECO:0000313" key="4">
    <source>
        <dbReference type="Proteomes" id="UP000076858"/>
    </source>
</evidence>
<dbReference type="GO" id="GO:0015629">
    <property type="term" value="C:actin cytoskeleton"/>
    <property type="evidence" value="ECO:0007669"/>
    <property type="project" value="TreeGrafter"/>
</dbReference>
<feature type="chain" id="PRO_5007850689" evidence="2">
    <location>
        <begin position="32"/>
        <end position="153"/>
    </location>
</feature>
<dbReference type="AlphaFoldDB" id="A0A164I6N6"/>
<dbReference type="OrthoDB" id="21595at2759"/>
<evidence type="ECO:0000256" key="2">
    <source>
        <dbReference type="SAM" id="SignalP"/>
    </source>
</evidence>
<gene>
    <name evidence="3" type="ORF">APZ42_002570</name>
</gene>